<dbReference type="AlphaFoldDB" id="A0A382VCB9"/>
<dbReference type="InterPro" id="IPR029058">
    <property type="entry name" value="AB_hydrolase_fold"/>
</dbReference>
<dbReference type="InterPro" id="IPR000383">
    <property type="entry name" value="Xaa-Pro-like_dom"/>
</dbReference>
<dbReference type="SUPFAM" id="SSF53474">
    <property type="entry name" value="alpha/beta-Hydrolases"/>
    <property type="match status" value="1"/>
</dbReference>
<organism evidence="2">
    <name type="scientific">marine metagenome</name>
    <dbReference type="NCBI Taxonomy" id="408172"/>
    <lineage>
        <taxon>unclassified sequences</taxon>
        <taxon>metagenomes</taxon>
        <taxon>ecological metagenomes</taxon>
    </lineage>
</organism>
<gene>
    <name evidence="2" type="ORF">METZ01_LOCUS396941</name>
</gene>
<dbReference type="Pfam" id="PF02129">
    <property type="entry name" value="Peptidase_S15"/>
    <property type="match status" value="1"/>
</dbReference>
<reference evidence="2" key="1">
    <citation type="submission" date="2018-05" db="EMBL/GenBank/DDBJ databases">
        <authorList>
            <person name="Lanie J.A."/>
            <person name="Ng W.-L."/>
            <person name="Kazmierczak K.M."/>
            <person name="Andrzejewski T.M."/>
            <person name="Davidsen T.M."/>
            <person name="Wayne K.J."/>
            <person name="Tettelin H."/>
            <person name="Glass J.I."/>
            <person name="Rusch D."/>
            <person name="Podicherti R."/>
            <person name="Tsui H.-C.T."/>
            <person name="Winkler M.E."/>
        </authorList>
    </citation>
    <scope>NUCLEOTIDE SEQUENCE</scope>
</reference>
<dbReference type="PANTHER" id="PTHR43056">
    <property type="entry name" value="PEPTIDASE S9 PROLYL OLIGOPEPTIDASE"/>
    <property type="match status" value="1"/>
</dbReference>
<evidence type="ECO:0000313" key="2">
    <source>
        <dbReference type="EMBL" id="SVD44087.1"/>
    </source>
</evidence>
<dbReference type="PANTHER" id="PTHR43056:SF10">
    <property type="entry name" value="COCE_NOND FAMILY, PUTATIVE (AFU_ORTHOLOGUE AFUA_7G00600)-RELATED"/>
    <property type="match status" value="1"/>
</dbReference>
<feature type="domain" description="Xaa-Pro dipeptidyl-peptidase-like" evidence="1">
    <location>
        <begin position="33"/>
        <end position="156"/>
    </location>
</feature>
<protein>
    <recommendedName>
        <fullName evidence="1">Xaa-Pro dipeptidyl-peptidase-like domain-containing protein</fullName>
    </recommendedName>
</protein>
<accession>A0A382VCB9</accession>
<feature type="non-terminal residue" evidence="2">
    <location>
        <position position="166"/>
    </location>
</feature>
<dbReference type="NCBIfam" id="TIGR00976">
    <property type="entry name" value="CocE_NonD"/>
    <property type="match status" value="1"/>
</dbReference>
<dbReference type="Gene3D" id="3.40.50.1820">
    <property type="entry name" value="alpha/beta hydrolase"/>
    <property type="match status" value="1"/>
</dbReference>
<dbReference type="InterPro" id="IPR050585">
    <property type="entry name" value="Xaa-Pro_dipeptidyl-ppase/CocE"/>
</dbReference>
<evidence type="ECO:0000259" key="1">
    <source>
        <dbReference type="Pfam" id="PF02129"/>
    </source>
</evidence>
<dbReference type="PROSITE" id="PS51257">
    <property type="entry name" value="PROKAR_LIPOPROTEIN"/>
    <property type="match status" value="1"/>
</dbReference>
<proteinExistence type="predicted"/>
<name>A0A382VCB9_9ZZZZ</name>
<sequence length="166" mass="18302">MGKSIPFIALLIVLISACTNPKSMLDVRVEMRDGINLLTDIYIPVGDGPFPVILSRVPYGTKSDYILQPAYGEYFTDRGYVYVSQNVRGRFGSEGEFTAYIEGQEIPDAYDAIDWIVNQEWSDGNIGVMGESYYGYTSLMAAISGHPAIKAISPANITLAREKQSL</sequence>
<dbReference type="InterPro" id="IPR005674">
    <property type="entry name" value="CocE/Ser_esterase"/>
</dbReference>
<dbReference type="EMBL" id="UINC01150830">
    <property type="protein sequence ID" value="SVD44087.1"/>
    <property type="molecule type" value="Genomic_DNA"/>
</dbReference>
<dbReference type="GO" id="GO:0016787">
    <property type="term" value="F:hydrolase activity"/>
    <property type="evidence" value="ECO:0007669"/>
    <property type="project" value="InterPro"/>
</dbReference>